<sequence>MANRAAISTAPTGRARLDPLPLATQLRFPRARLTYDEINIDVETPTGRATSPLAGLTRRANRALGALERAANEAQRPTTAGAVLQATGSVGAQRARAAYGREPADDGANGGGGAPARPFDAHLGALVELVASRPPELIARPAQPADGAFVHSGARAEPSLPPHGAAPAPRGAGVSVSERGVRKGAIGWKRGAVREQIGVRLSELRSDTAARALFSDDLRESERLRLEASCAVAVHHNIASAWLTPSPSQLAPIRARELEAAHAAASARLAALRELEEAKRARTLAKLDRTSNRREQRAGRRALGSARARWLVIAATVARASALLDALKRGRHAAQVARATGQLCLSAQHIGAAKHTIAHAHHVRALERFALRFRLRLRRLARRASACTLRAFFRAVRKAPPLRWLLAHARSNVHRLQRWWRGQLAVARARADILMRQLLVAERRVQRARRRSSALVPVQWTGHAASGTLDSVELHARDPQPPRLGRRIERAFHANVAESIRLAWVRESVRTVAILPTTRDALVHDEVRRRVLAYRQNVRLYRAQLKVHERVCAETALVEEARAQLLCEQGERDQLAQSGRAPSLSVPSTPLGGAENAPAGADDEGSAAFGLLPTMRTRDLVATLEGVAVKSWSRAATLAHAAAAARAAAAAAAATLDNRRVADRQRGQRLKAAMLVQAAWRGWRARRRVRNHLRAERASMQRKLFALSALDGVALVSLATGVRAWTSVKNARAKSHAAIRRALAARKAERHTERHAERYAERHTERHTERHAERHAAQAGGKSARGADTPAVGRDARARASPVRPEASAYPSAYRIARRAPTSIVDNDDLAEAEALSEAEFALRTRKLHAAVRARERTRDENAALIQARVRGRRVRLVTQLAQAELTRPQRPFLSLVLDELGAVRLVHRALIRTIAAASEVGSGPGGAPAPQDLHDLRESNRRLSRAAGVAALTAP</sequence>
<feature type="region of interest" description="Disordered" evidence="1">
    <location>
        <begin position="576"/>
        <end position="602"/>
    </location>
</feature>
<accession>A0A8J6C2L2</accession>
<dbReference type="SMART" id="SM00015">
    <property type="entry name" value="IQ"/>
    <property type="match status" value="3"/>
</dbReference>
<reference evidence="2" key="1">
    <citation type="submission" date="2021-05" db="EMBL/GenBank/DDBJ databases">
        <title>The genome of the haptophyte Pavlova lutheri (Diacronema luteri, Pavlovales) - a model for lipid biosynthesis in eukaryotic algae.</title>
        <authorList>
            <person name="Hulatt C.J."/>
            <person name="Posewitz M.C."/>
        </authorList>
    </citation>
    <scope>NUCLEOTIDE SEQUENCE</scope>
    <source>
        <strain evidence="2">NIVA-4/92</strain>
    </source>
</reference>
<organism evidence="2 3">
    <name type="scientific">Diacronema lutheri</name>
    <name type="common">Unicellular marine alga</name>
    <name type="synonym">Monochrysis lutheri</name>
    <dbReference type="NCBI Taxonomy" id="2081491"/>
    <lineage>
        <taxon>Eukaryota</taxon>
        <taxon>Haptista</taxon>
        <taxon>Haptophyta</taxon>
        <taxon>Pavlovophyceae</taxon>
        <taxon>Pavlovales</taxon>
        <taxon>Pavlovaceae</taxon>
        <taxon>Diacronema</taxon>
    </lineage>
</organism>
<feature type="compositionally biased region" description="Basic and acidic residues" evidence="1">
    <location>
        <begin position="933"/>
        <end position="942"/>
    </location>
</feature>
<feature type="compositionally biased region" description="Low complexity" evidence="1">
    <location>
        <begin position="162"/>
        <end position="173"/>
    </location>
</feature>
<proteinExistence type="predicted"/>
<feature type="region of interest" description="Disordered" evidence="1">
    <location>
        <begin position="152"/>
        <end position="177"/>
    </location>
</feature>
<evidence type="ECO:0000313" key="2">
    <source>
        <dbReference type="EMBL" id="KAG8458559.1"/>
    </source>
</evidence>
<feature type="region of interest" description="Disordered" evidence="1">
    <location>
        <begin position="745"/>
        <end position="805"/>
    </location>
</feature>
<gene>
    <name evidence="2" type="ORF">KFE25_003094</name>
</gene>
<protein>
    <submittedName>
        <fullName evidence="2">Uncharacterized protein</fullName>
    </submittedName>
</protein>
<dbReference type="AlphaFoldDB" id="A0A8J6C2L2"/>
<evidence type="ECO:0000313" key="3">
    <source>
        <dbReference type="Proteomes" id="UP000751190"/>
    </source>
</evidence>
<dbReference type="EMBL" id="JAGTXO010000050">
    <property type="protein sequence ID" value="KAG8458559.1"/>
    <property type="molecule type" value="Genomic_DNA"/>
</dbReference>
<evidence type="ECO:0000256" key="1">
    <source>
        <dbReference type="SAM" id="MobiDB-lite"/>
    </source>
</evidence>
<dbReference type="InterPro" id="IPR000048">
    <property type="entry name" value="IQ_motif_EF-hand-BS"/>
</dbReference>
<feature type="region of interest" description="Disordered" evidence="1">
    <location>
        <begin position="94"/>
        <end position="116"/>
    </location>
</feature>
<comment type="caution">
    <text evidence="2">The sequence shown here is derived from an EMBL/GenBank/DDBJ whole genome shotgun (WGS) entry which is preliminary data.</text>
</comment>
<dbReference type="PROSITE" id="PS50096">
    <property type="entry name" value="IQ"/>
    <property type="match status" value="1"/>
</dbReference>
<keyword evidence="3" id="KW-1185">Reference proteome</keyword>
<dbReference type="Pfam" id="PF00612">
    <property type="entry name" value="IQ"/>
    <property type="match status" value="1"/>
</dbReference>
<name>A0A8J6C2L2_DIALT</name>
<feature type="compositionally biased region" description="Basic and acidic residues" evidence="1">
    <location>
        <begin position="746"/>
        <end position="776"/>
    </location>
</feature>
<feature type="region of interest" description="Disordered" evidence="1">
    <location>
        <begin position="920"/>
        <end position="956"/>
    </location>
</feature>
<dbReference type="Proteomes" id="UP000751190">
    <property type="component" value="Unassembled WGS sequence"/>
</dbReference>
<dbReference type="OrthoDB" id="10688022at2759"/>